<organism evidence="1">
    <name type="scientific">marine sediment metagenome</name>
    <dbReference type="NCBI Taxonomy" id="412755"/>
    <lineage>
        <taxon>unclassified sequences</taxon>
        <taxon>metagenomes</taxon>
        <taxon>ecological metagenomes</taxon>
    </lineage>
</organism>
<dbReference type="AlphaFoldDB" id="A0A0F9WD32"/>
<gene>
    <name evidence="1" type="ORF">LCGC14_0373330</name>
</gene>
<sequence>MKDQMMFGIVIFGFVAWVLVYAHEIWSEWRRKKFINQQIDDGVVPQNYSKVVKEWATRYDAEAMSPGMTDEQDRRHGRLSHLRQTVGMIRARGFDEARRARQWGMSFNEAIADCPYEKGSGEAQQWTRGFCQESGVRPKEWMERA</sequence>
<protein>
    <submittedName>
        <fullName evidence="1">Uncharacterized protein</fullName>
    </submittedName>
</protein>
<proteinExistence type="predicted"/>
<name>A0A0F9WD32_9ZZZZ</name>
<reference evidence="1" key="1">
    <citation type="journal article" date="2015" name="Nature">
        <title>Complex archaea that bridge the gap between prokaryotes and eukaryotes.</title>
        <authorList>
            <person name="Spang A."/>
            <person name="Saw J.H."/>
            <person name="Jorgensen S.L."/>
            <person name="Zaremba-Niedzwiedzka K."/>
            <person name="Martijn J."/>
            <person name="Lind A.E."/>
            <person name="van Eijk R."/>
            <person name="Schleper C."/>
            <person name="Guy L."/>
            <person name="Ettema T.J."/>
        </authorList>
    </citation>
    <scope>NUCLEOTIDE SEQUENCE</scope>
</reference>
<evidence type="ECO:0000313" key="1">
    <source>
        <dbReference type="EMBL" id="KKN76138.1"/>
    </source>
</evidence>
<dbReference type="EMBL" id="LAZR01000299">
    <property type="protein sequence ID" value="KKN76138.1"/>
    <property type="molecule type" value="Genomic_DNA"/>
</dbReference>
<comment type="caution">
    <text evidence="1">The sequence shown here is derived from an EMBL/GenBank/DDBJ whole genome shotgun (WGS) entry which is preliminary data.</text>
</comment>
<accession>A0A0F9WD32</accession>